<accession>A0ACC3TYX6</accession>
<organism evidence="1 2">
    <name type="scientific">Lipomyces orientalis</name>
    <dbReference type="NCBI Taxonomy" id="1233043"/>
    <lineage>
        <taxon>Eukaryota</taxon>
        <taxon>Fungi</taxon>
        <taxon>Dikarya</taxon>
        <taxon>Ascomycota</taxon>
        <taxon>Saccharomycotina</taxon>
        <taxon>Lipomycetes</taxon>
        <taxon>Lipomycetales</taxon>
        <taxon>Lipomycetaceae</taxon>
        <taxon>Lipomyces</taxon>
    </lineage>
</organism>
<name>A0ACC3TYX6_9ASCO</name>
<protein>
    <submittedName>
        <fullName evidence="1">Uncharacterized protein</fullName>
    </submittedName>
</protein>
<dbReference type="Proteomes" id="UP001489719">
    <property type="component" value="Unassembled WGS sequence"/>
</dbReference>
<gene>
    <name evidence="1" type="ORF">V1517DRAFT_311707</name>
</gene>
<sequence length="304" mass="32963">MDLKSIVEPESTPAQDDHTLSPEVSYLRRRVPDHAVRIAYSSTASSPDAGAGCSSASALPSPTLSPQLEEFSAYTTTKPAGLDRRSLSAPDISTRPHDGRIDTHAARSGSTPSSSTKSPGSNRRYAHILSEQRRRENINGGFLELKGNIPQCRGTQDSKAVILHKAVVYISSLESELARVKNELYACQQQRTQRQQQPMVPQQQPTPVHSHRELPAAPPPPAPAMMPSLPPPPPHQIYVHPSPPVSSLPPPPPPPPPLSHPVALPLMSAGQYYPSYAGPHHIQHAYAMPMPPRMTAEWKVPGTV</sequence>
<dbReference type="EMBL" id="MU970034">
    <property type="protein sequence ID" value="KAK9326409.1"/>
    <property type="molecule type" value="Genomic_DNA"/>
</dbReference>
<comment type="caution">
    <text evidence="1">The sequence shown here is derived from an EMBL/GenBank/DDBJ whole genome shotgun (WGS) entry which is preliminary data.</text>
</comment>
<reference evidence="2" key="1">
    <citation type="journal article" date="2024" name="Front. Bioeng. Biotechnol.">
        <title>Genome-scale model development and genomic sequencing of the oleaginous clade Lipomyces.</title>
        <authorList>
            <person name="Czajka J.J."/>
            <person name="Han Y."/>
            <person name="Kim J."/>
            <person name="Mondo S.J."/>
            <person name="Hofstad B.A."/>
            <person name="Robles A."/>
            <person name="Haridas S."/>
            <person name="Riley R."/>
            <person name="LaButti K."/>
            <person name="Pangilinan J."/>
            <person name="Andreopoulos W."/>
            <person name="Lipzen A."/>
            <person name="Yan J."/>
            <person name="Wang M."/>
            <person name="Ng V."/>
            <person name="Grigoriev I.V."/>
            <person name="Spatafora J.W."/>
            <person name="Magnuson J.K."/>
            <person name="Baker S.E."/>
            <person name="Pomraning K.R."/>
        </authorList>
    </citation>
    <scope>NUCLEOTIDE SEQUENCE [LARGE SCALE GENOMIC DNA]</scope>
    <source>
        <strain evidence="2">CBS 10300</strain>
    </source>
</reference>
<evidence type="ECO:0000313" key="2">
    <source>
        <dbReference type="Proteomes" id="UP001489719"/>
    </source>
</evidence>
<keyword evidence="2" id="KW-1185">Reference proteome</keyword>
<proteinExistence type="predicted"/>
<evidence type="ECO:0000313" key="1">
    <source>
        <dbReference type="EMBL" id="KAK9326409.1"/>
    </source>
</evidence>